<organism evidence="1 2">
    <name type="scientific">Candidatus Thalassospirochaeta sargassi</name>
    <dbReference type="NCBI Taxonomy" id="3119039"/>
    <lineage>
        <taxon>Bacteria</taxon>
        <taxon>Pseudomonadati</taxon>
        <taxon>Spirochaetota</taxon>
        <taxon>Spirochaetia</taxon>
        <taxon>Spirochaetales</taxon>
        <taxon>Spirochaetaceae</taxon>
        <taxon>Candidatus Thalassospirochaeta</taxon>
    </lineage>
</organism>
<evidence type="ECO:0000313" key="2">
    <source>
        <dbReference type="Proteomes" id="UP001221217"/>
    </source>
</evidence>
<proteinExistence type="predicted"/>
<name>A0AAJ1MJU8_9SPIO</name>
<evidence type="ECO:0000313" key="1">
    <source>
        <dbReference type="EMBL" id="MDC7227913.1"/>
    </source>
</evidence>
<reference evidence="1 2" key="1">
    <citation type="submission" date="2022-12" db="EMBL/GenBank/DDBJ databases">
        <title>Metagenome assembled genome from gulf of manar.</title>
        <authorList>
            <person name="Kohli P."/>
            <person name="Pk S."/>
            <person name="Venkata Ramana C."/>
            <person name="Sasikala C."/>
        </authorList>
    </citation>
    <scope>NUCLEOTIDE SEQUENCE [LARGE SCALE GENOMIC DNA]</scope>
    <source>
        <strain evidence="1">JB008</strain>
    </source>
</reference>
<comment type="caution">
    <text evidence="1">The sequence shown here is derived from an EMBL/GenBank/DDBJ whole genome shotgun (WGS) entry which is preliminary data.</text>
</comment>
<accession>A0AAJ1MJU8</accession>
<dbReference type="Proteomes" id="UP001221217">
    <property type="component" value="Unassembled WGS sequence"/>
</dbReference>
<sequence length="53" mass="6408">MKINIRFDRTKIEIEENSTLYDLINLKKWLFVPKSIKIDEVLIDEKEAKCRIL</sequence>
<gene>
    <name evidence="1" type="ORF">PQJ61_14195</name>
</gene>
<dbReference type="AlphaFoldDB" id="A0AAJ1MJU8"/>
<protein>
    <submittedName>
        <fullName evidence="1">Uncharacterized protein</fullName>
    </submittedName>
</protein>
<dbReference type="EMBL" id="JAQQAL010000035">
    <property type="protein sequence ID" value="MDC7227913.1"/>
    <property type="molecule type" value="Genomic_DNA"/>
</dbReference>